<dbReference type="NCBIfam" id="NF038065">
    <property type="entry name" value="Pr6Pr"/>
    <property type="match status" value="1"/>
</dbReference>
<sequence>MKAKLFKGYMAIIYAMILLFFLVSNFTARTEEQWRFFYAFTQQSNIIVLIWLILFGINTFKPTKFNFVRNKTLMVAITVYISITFFIVAFVLDPFFAGKFQPAKSTGELILHNLTPIVMWIYFFIVKGEGELNIKKTPLVLIYPLAYVVLNLVVGGTVKYVDGTSAYAYGFINPASYGGNFILFIGALLGLILIFSLFSILLSKLKNRIDSVE</sequence>
<feature type="transmembrane region" description="Helical" evidence="1">
    <location>
        <begin position="181"/>
        <end position="202"/>
    </location>
</feature>
<feature type="transmembrane region" description="Helical" evidence="1">
    <location>
        <begin position="9"/>
        <end position="28"/>
    </location>
</feature>
<gene>
    <name evidence="2" type="ORF">NCTC10138_00548</name>
</gene>
<keyword evidence="3" id="KW-1185">Reference proteome</keyword>
<keyword evidence="1" id="KW-0812">Transmembrane</keyword>
<organism evidence="2 3">
    <name type="scientific">Haploplasma axanthum</name>
    <name type="common">Acholeplasma axanthum</name>
    <dbReference type="NCBI Taxonomy" id="29552"/>
    <lineage>
        <taxon>Bacteria</taxon>
        <taxon>Bacillati</taxon>
        <taxon>Mycoplasmatota</taxon>
        <taxon>Mollicutes</taxon>
        <taxon>Acholeplasmatales</taxon>
        <taxon>Acholeplasmataceae</taxon>
        <taxon>Haploplasma</taxon>
    </lineage>
</organism>
<evidence type="ECO:0008006" key="4">
    <source>
        <dbReference type="Google" id="ProtNLM"/>
    </source>
</evidence>
<dbReference type="Proteomes" id="UP000289841">
    <property type="component" value="Chromosome"/>
</dbReference>
<accession>A0A449BCY8</accession>
<dbReference type="KEGG" id="aaxa:NCTC10138_00548"/>
<feature type="transmembrane region" description="Helical" evidence="1">
    <location>
        <begin position="72"/>
        <end position="97"/>
    </location>
</feature>
<keyword evidence="1" id="KW-1133">Transmembrane helix</keyword>
<evidence type="ECO:0000313" key="2">
    <source>
        <dbReference type="EMBL" id="VEU80190.1"/>
    </source>
</evidence>
<evidence type="ECO:0000313" key="3">
    <source>
        <dbReference type="Proteomes" id="UP000289841"/>
    </source>
</evidence>
<protein>
    <recommendedName>
        <fullName evidence="4">Pr6Pr family membrane protein</fullName>
    </recommendedName>
</protein>
<dbReference type="AlphaFoldDB" id="A0A449BCY8"/>
<proteinExistence type="predicted"/>
<keyword evidence="1" id="KW-0472">Membrane</keyword>
<reference evidence="2 3" key="1">
    <citation type="submission" date="2019-01" db="EMBL/GenBank/DDBJ databases">
        <authorList>
            <consortium name="Pathogen Informatics"/>
        </authorList>
    </citation>
    <scope>NUCLEOTIDE SEQUENCE [LARGE SCALE GENOMIC DNA]</scope>
    <source>
        <strain evidence="2 3">NCTC10138</strain>
    </source>
</reference>
<dbReference type="InterPro" id="IPR049713">
    <property type="entry name" value="Pr6Pr-like"/>
</dbReference>
<evidence type="ECO:0000256" key="1">
    <source>
        <dbReference type="SAM" id="Phobius"/>
    </source>
</evidence>
<dbReference type="STRING" id="1278311.GCA_000428705_01052"/>
<dbReference type="EMBL" id="LR215048">
    <property type="protein sequence ID" value="VEU80190.1"/>
    <property type="molecule type" value="Genomic_DNA"/>
</dbReference>
<name>A0A449BCY8_HAPAX</name>
<feature type="transmembrane region" description="Helical" evidence="1">
    <location>
        <begin position="138"/>
        <end position="161"/>
    </location>
</feature>
<feature type="transmembrane region" description="Helical" evidence="1">
    <location>
        <begin position="40"/>
        <end position="60"/>
    </location>
</feature>
<feature type="transmembrane region" description="Helical" evidence="1">
    <location>
        <begin position="109"/>
        <end position="126"/>
    </location>
</feature>
<dbReference type="RefSeq" id="WP_026390575.1">
    <property type="nucleotide sequence ID" value="NZ_LR215048.1"/>
</dbReference>